<organism evidence="1 2">
    <name type="scientific">Macroventuria anomochaeta</name>
    <dbReference type="NCBI Taxonomy" id="301207"/>
    <lineage>
        <taxon>Eukaryota</taxon>
        <taxon>Fungi</taxon>
        <taxon>Dikarya</taxon>
        <taxon>Ascomycota</taxon>
        <taxon>Pezizomycotina</taxon>
        <taxon>Dothideomycetes</taxon>
        <taxon>Pleosporomycetidae</taxon>
        <taxon>Pleosporales</taxon>
        <taxon>Pleosporineae</taxon>
        <taxon>Didymellaceae</taxon>
        <taxon>Macroventuria</taxon>
    </lineage>
</organism>
<reference evidence="1" key="1">
    <citation type="journal article" date="2020" name="Stud. Mycol.">
        <title>101 Dothideomycetes genomes: a test case for predicting lifestyles and emergence of pathogens.</title>
        <authorList>
            <person name="Haridas S."/>
            <person name="Albert R."/>
            <person name="Binder M."/>
            <person name="Bloem J."/>
            <person name="Labutti K."/>
            <person name="Salamov A."/>
            <person name="Andreopoulos B."/>
            <person name="Baker S."/>
            <person name="Barry K."/>
            <person name="Bills G."/>
            <person name="Bluhm B."/>
            <person name="Cannon C."/>
            <person name="Castanera R."/>
            <person name="Culley D."/>
            <person name="Daum C."/>
            <person name="Ezra D."/>
            <person name="Gonzalez J."/>
            <person name="Henrissat B."/>
            <person name="Kuo A."/>
            <person name="Liang C."/>
            <person name="Lipzen A."/>
            <person name="Lutzoni F."/>
            <person name="Magnuson J."/>
            <person name="Mondo S."/>
            <person name="Nolan M."/>
            <person name="Ohm R."/>
            <person name="Pangilinan J."/>
            <person name="Park H.-J."/>
            <person name="Ramirez L."/>
            <person name="Alfaro M."/>
            <person name="Sun H."/>
            <person name="Tritt A."/>
            <person name="Yoshinaga Y."/>
            <person name="Zwiers L.-H."/>
            <person name="Turgeon B."/>
            <person name="Goodwin S."/>
            <person name="Spatafora J."/>
            <person name="Crous P."/>
            <person name="Grigoriev I."/>
        </authorList>
    </citation>
    <scope>NUCLEOTIDE SEQUENCE</scope>
    <source>
        <strain evidence="1">CBS 525.71</strain>
    </source>
</reference>
<evidence type="ECO:0000313" key="2">
    <source>
        <dbReference type="Proteomes" id="UP000799754"/>
    </source>
</evidence>
<comment type="caution">
    <text evidence="1">The sequence shown here is derived from an EMBL/GenBank/DDBJ whole genome shotgun (WGS) entry which is preliminary data.</text>
</comment>
<keyword evidence="2" id="KW-1185">Reference proteome</keyword>
<sequence length="627" mass="67863">MSDITPLSYIDDGHSFSRRLPSATSLANVSRWLNNTASPTTSAYTGSYIDDGADLFLPTTCGFGQVDPRFYRHKKRHEGAASGAWNDDIARAVGGDISHSLAKLRGVANLDVKRPKTSSKEDKKRRQKRKGVVSVPAPLKWGTFVIKGDNGRVVVIDEKGEFDSGPVRAGQEVGDGGRKGEGKRWVRAVSSVDTPVSTLQCARQKDRTRSGKDEKSTSASHSKSKSKSKSKSRANSHTTSRGKETRRPKPLTPIPESVSSYSDDDPVNISPIASPTDFFMTGGLSGWPSRTPSLDPPSAIVPHAITWDTTSPPRSTSVGTRMKTSSPVRSPPGGWPSPPASAAKSSSSSFTNLKDHGSRERRSKSSRHSSGHRKEGEEFDKISAKSFSAYSTPDIVEVIYDETPPGEVSASQIGSGAEEAASARDWNNEDVFQAKAWSGSHNDGTGKSFRVSDLGWGGSAKGSGWGGSRAGSKTGSFHGWDDNEKHSHDGSHEAWDGFERPKTTSEVSIAGTGSERSWPASQHSQHTRGSHRSRRSHASYQSNKRNRHSQTGWDNKAARTVHWGGSDAQSKHSWSQSKHGSEKSWAGSSPTKYQNGFDEDNKTYLNETWGGIPVRVASRRTSVAGWD</sequence>
<proteinExistence type="predicted"/>
<accession>A0ACB6RY39</accession>
<gene>
    <name evidence="1" type="ORF">BU25DRAFT_411741</name>
</gene>
<dbReference type="Proteomes" id="UP000799754">
    <property type="component" value="Unassembled WGS sequence"/>
</dbReference>
<protein>
    <submittedName>
        <fullName evidence="1">Uncharacterized protein</fullName>
    </submittedName>
</protein>
<name>A0ACB6RY39_9PLEO</name>
<dbReference type="EMBL" id="MU006721">
    <property type="protein sequence ID" value="KAF2626335.1"/>
    <property type="molecule type" value="Genomic_DNA"/>
</dbReference>
<evidence type="ECO:0000313" key="1">
    <source>
        <dbReference type="EMBL" id="KAF2626335.1"/>
    </source>
</evidence>